<keyword evidence="2 7" id="KW-0378">Hydrolase</keyword>
<dbReference type="Proteomes" id="UP000237000">
    <property type="component" value="Unassembled WGS sequence"/>
</dbReference>
<feature type="domain" description="DUF5110" evidence="5">
    <location>
        <begin position="711"/>
        <end position="779"/>
    </location>
</feature>
<dbReference type="CDD" id="cd14752">
    <property type="entry name" value="GH31_N"/>
    <property type="match status" value="1"/>
</dbReference>
<evidence type="ECO:0000259" key="5">
    <source>
        <dbReference type="Pfam" id="PF17137"/>
    </source>
</evidence>
<dbReference type="GO" id="GO:0004553">
    <property type="term" value="F:hydrolase activity, hydrolyzing O-glycosyl compounds"/>
    <property type="evidence" value="ECO:0007669"/>
    <property type="project" value="InterPro"/>
</dbReference>
<dbReference type="FunCoup" id="A0A2P5FA43">
    <property type="interactions" value="184"/>
</dbReference>
<name>A0A2P5FA43_TREOI</name>
<dbReference type="Pfam" id="PF13802">
    <property type="entry name" value="Gal_mutarotas_2"/>
    <property type="match status" value="1"/>
</dbReference>
<reference evidence="8" key="1">
    <citation type="submission" date="2016-06" db="EMBL/GenBank/DDBJ databases">
        <title>Parallel loss of symbiosis genes in relatives of nitrogen-fixing non-legume Parasponia.</title>
        <authorList>
            <person name="Van Velzen R."/>
            <person name="Holmer R."/>
            <person name="Bu F."/>
            <person name="Rutten L."/>
            <person name="Van Zeijl A."/>
            <person name="Liu W."/>
            <person name="Santuari L."/>
            <person name="Cao Q."/>
            <person name="Sharma T."/>
            <person name="Shen D."/>
            <person name="Roswanjaya Y."/>
            <person name="Wardhani T."/>
            <person name="Kalhor M.S."/>
            <person name="Jansen J."/>
            <person name="Van den Hoogen J."/>
            <person name="Gungor B."/>
            <person name="Hartog M."/>
            <person name="Hontelez J."/>
            <person name="Verver J."/>
            <person name="Yang W.-C."/>
            <person name="Schijlen E."/>
            <person name="Repin R."/>
            <person name="Schilthuizen M."/>
            <person name="Schranz E."/>
            <person name="Heidstra R."/>
            <person name="Miyata K."/>
            <person name="Fedorova E."/>
            <person name="Kohlen W."/>
            <person name="Bisseling T."/>
            <person name="Smit S."/>
            <person name="Geurts R."/>
        </authorList>
    </citation>
    <scope>NUCLEOTIDE SEQUENCE [LARGE SCALE GENOMIC DNA]</scope>
    <source>
        <strain evidence="8">cv. RG33-2</strain>
    </source>
</reference>
<feature type="domain" description="Glycosyl hydrolase family 31 C-terminal" evidence="6">
    <location>
        <begin position="617"/>
        <end position="693"/>
    </location>
</feature>
<dbReference type="SUPFAM" id="SSF74650">
    <property type="entry name" value="Galactose mutarotase-like"/>
    <property type="match status" value="1"/>
</dbReference>
<dbReference type="InterPro" id="IPR013780">
    <property type="entry name" value="Glyco_hydro_b"/>
</dbReference>
<evidence type="ECO:0000259" key="6">
    <source>
        <dbReference type="Pfam" id="PF21365"/>
    </source>
</evidence>
<protein>
    <submittedName>
        <fullName evidence="7">Glycoside hydrolase</fullName>
    </submittedName>
</protein>
<dbReference type="Pfam" id="PF17137">
    <property type="entry name" value="DUF5110"/>
    <property type="match status" value="1"/>
</dbReference>
<dbReference type="GO" id="GO:0030246">
    <property type="term" value="F:carbohydrate binding"/>
    <property type="evidence" value="ECO:0007669"/>
    <property type="project" value="InterPro"/>
</dbReference>
<evidence type="ECO:0000256" key="2">
    <source>
        <dbReference type="RuleBase" id="RU361185"/>
    </source>
</evidence>
<evidence type="ECO:0000256" key="1">
    <source>
        <dbReference type="ARBA" id="ARBA00007806"/>
    </source>
</evidence>
<dbReference type="Pfam" id="PF01055">
    <property type="entry name" value="Glyco_hydro_31_2nd"/>
    <property type="match status" value="1"/>
</dbReference>
<proteinExistence type="inferred from homology"/>
<dbReference type="Gene3D" id="2.60.40.1760">
    <property type="entry name" value="glycosyl hydrolase (family 31)"/>
    <property type="match status" value="1"/>
</dbReference>
<feature type="domain" description="Glycoside hydrolase family 31 TIM barrel" evidence="3">
    <location>
        <begin position="347"/>
        <end position="609"/>
    </location>
</feature>
<dbReference type="InterPro" id="IPR017853">
    <property type="entry name" value="GH"/>
</dbReference>
<dbReference type="InterPro" id="IPR033403">
    <property type="entry name" value="DUF5110"/>
</dbReference>
<keyword evidence="2" id="KW-0326">Glycosidase</keyword>
<dbReference type="EMBL" id="JXTC01000049">
    <property type="protein sequence ID" value="PON94661.1"/>
    <property type="molecule type" value="Genomic_DNA"/>
</dbReference>
<dbReference type="STRING" id="63057.A0A2P5FA43"/>
<evidence type="ECO:0000259" key="4">
    <source>
        <dbReference type="Pfam" id="PF13802"/>
    </source>
</evidence>
<dbReference type="OrthoDB" id="1334205at2759"/>
<dbReference type="AlphaFoldDB" id="A0A2P5FA43"/>
<feature type="domain" description="Glycoside hydrolase family 31 N-terminal" evidence="4">
    <location>
        <begin position="158"/>
        <end position="229"/>
    </location>
</feature>
<organism evidence="7 8">
    <name type="scientific">Trema orientale</name>
    <name type="common">Charcoal tree</name>
    <name type="synonym">Celtis orientalis</name>
    <dbReference type="NCBI Taxonomy" id="63057"/>
    <lineage>
        <taxon>Eukaryota</taxon>
        <taxon>Viridiplantae</taxon>
        <taxon>Streptophyta</taxon>
        <taxon>Embryophyta</taxon>
        <taxon>Tracheophyta</taxon>
        <taxon>Spermatophyta</taxon>
        <taxon>Magnoliopsida</taxon>
        <taxon>eudicotyledons</taxon>
        <taxon>Gunneridae</taxon>
        <taxon>Pentapetalae</taxon>
        <taxon>rosids</taxon>
        <taxon>fabids</taxon>
        <taxon>Rosales</taxon>
        <taxon>Cannabaceae</taxon>
        <taxon>Trema</taxon>
    </lineage>
</organism>
<dbReference type="GO" id="GO:0005975">
    <property type="term" value="P:carbohydrate metabolic process"/>
    <property type="evidence" value="ECO:0007669"/>
    <property type="project" value="InterPro"/>
</dbReference>
<comment type="caution">
    <text evidence="7">The sequence shown here is derived from an EMBL/GenBank/DDBJ whole genome shotgun (WGS) entry which is preliminary data.</text>
</comment>
<dbReference type="Gene3D" id="2.60.40.1180">
    <property type="entry name" value="Golgi alpha-mannosidase II"/>
    <property type="match status" value="2"/>
</dbReference>
<dbReference type="PANTHER" id="PTHR22762">
    <property type="entry name" value="ALPHA-GLUCOSIDASE"/>
    <property type="match status" value="1"/>
</dbReference>
<dbReference type="InterPro" id="IPR025887">
    <property type="entry name" value="Glyco_hydro_31_N_dom"/>
</dbReference>
<dbReference type="InterPro" id="IPR048395">
    <property type="entry name" value="Glyco_hydro_31_C"/>
</dbReference>
<gene>
    <name evidence="7" type="ORF">TorRG33x02_094440</name>
</gene>
<dbReference type="PANTHER" id="PTHR22762:SF120">
    <property type="entry name" value="HETEROGLYCAN GLUCOSIDASE 1"/>
    <property type="match status" value="1"/>
</dbReference>
<sequence length="1086" mass="120812">MEKVILQLPSGKVGGRSSGLEPRLFKYSQHRDPLPSISGRTNTPLLGLRSSQGFFAPSISASSFGKKRPNKKLFTGKLICKMADYETKAVTADALGDMIFEPILEDGVCRFDCSASDRDAAYPSLSFLNSKARDTPINSHNVPSYIPTFKCLLGQQIVKIEFPAGTSFYGTGEVSGKLERTGKRVFTWNTDAWGYGSGTTSLYQSHPWVLAVLPTGEALGILADTTRRCEENHVAGIGCKKDRRKKLWNVAVMALSWSLWMERNNIIFDDFRGEFDSIWETIDLRNESTIQFIALSPYPVITFGPFTSPTAVLISLSHAIGTIFMPPKWALGYHQCRWSYESEKKVREERFPDPKSLVKDLHHNGFKAIWMLDPGIKQEDGYFVYDRGSKDDAWIKKSDGSPFIDARGDECVSARQLLNRPVWLPLTTSNHDTPIPPAPSVVTKTMPESNIHRGDDELGGCQSHSHYHNVYGMLMARSTYEGMKLANTNKRPFVLTRAGFIGSQRYAATWTGDNLSNWEHLHMSVSMVLQLGLSGQPLSGPDIGGFAGNATPKLFARWMGIGAMFPFCRGHSETDTNDHEPWSFGKECEEVCRLALRRRYRLLPHIYTLFYMAHTVGTPVASPTFFADTKDPSLRTLENSFLLGPLLVCTSTVPGQDMNNLQLALPKGIWLSFDFDDSHPDLPALYLQGGAIIPLVPLHQHVGEATPSDDLTLLVALDEYGKARGVLYEDDGDGYGFAEGQFLLTHYVAELQSSVVTVRVSETEGSWKRPSRRLHVQLLLGGGAILDTWGTDGEVLQIIIPSEQKVSQLVSATVPIADQLLCAMHTKSADNAKRVPDVEDVPGHKGIEISRTPIELKGGDWVIQVVPWIGGRIISMMHIPSGIQWLHSRVEVNGYEEFSGTEYRSAGWSEEYNVIERNLEHAGEQESLLLEGDVGGGLAIKRQICIPKDEPKVFRIDSSIVAEKVGAGSGGFSRLVCLRVHPMFTLLHPTESHVSFTSIDGSKHEIWPESGEQFYEGDLLPNGEWRLIDKCLGLALVNYFDVKQVYKCLVHWGTGTVNLELWSEQRPVSKQSPLRITHCYKVIRSS</sequence>
<comment type="similarity">
    <text evidence="1 2">Belongs to the glycosyl hydrolase 31 family.</text>
</comment>
<keyword evidence="8" id="KW-1185">Reference proteome</keyword>
<evidence type="ECO:0000313" key="8">
    <source>
        <dbReference type="Proteomes" id="UP000237000"/>
    </source>
</evidence>
<accession>A0A2P5FA43</accession>
<dbReference type="InterPro" id="IPR011013">
    <property type="entry name" value="Gal_mutarotase_sf_dom"/>
</dbReference>
<evidence type="ECO:0000259" key="3">
    <source>
        <dbReference type="Pfam" id="PF01055"/>
    </source>
</evidence>
<dbReference type="InterPro" id="IPR000322">
    <property type="entry name" value="Glyco_hydro_31_TIM"/>
</dbReference>
<dbReference type="Gene3D" id="3.20.20.80">
    <property type="entry name" value="Glycosidases"/>
    <property type="match status" value="3"/>
</dbReference>
<evidence type="ECO:0000313" key="7">
    <source>
        <dbReference type="EMBL" id="PON94661.1"/>
    </source>
</evidence>
<dbReference type="SUPFAM" id="SSF51445">
    <property type="entry name" value="(Trans)glycosidases"/>
    <property type="match status" value="1"/>
</dbReference>
<dbReference type="InParanoid" id="A0A2P5FA43"/>
<dbReference type="Pfam" id="PF21365">
    <property type="entry name" value="Glyco_hydro_31_3rd"/>
    <property type="match status" value="1"/>
</dbReference>